<organism evidence="1 2">
    <name type="scientific">Cryptococcus neoformans Tu259-1</name>
    <dbReference type="NCBI Taxonomy" id="1230072"/>
    <lineage>
        <taxon>Eukaryota</taxon>
        <taxon>Fungi</taxon>
        <taxon>Dikarya</taxon>
        <taxon>Basidiomycota</taxon>
        <taxon>Agaricomycotina</taxon>
        <taxon>Tremellomycetes</taxon>
        <taxon>Tremellales</taxon>
        <taxon>Cryptococcaceae</taxon>
        <taxon>Cryptococcus</taxon>
        <taxon>Cryptococcus neoformans species complex</taxon>
    </lineage>
</organism>
<gene>
    <name evidence="1" type="ORF">C361_00391</name>
</gene>
<protein>
    <submittedName>
        <fullName evidence="1">Uncharacterized protein</fullName>
    </submittedName>
</protein>
<comment type="caution">
    <text evidence="1">The sequence shown here is derived from an EMBL/GenBank/DDBJ whole genome shotgun (WGS) entry which is preliminary data.</text>
</comment>
<name>A0A854QJK8_CRYNE</name>
<proteinExistence type="predicted"/>
<dbReference type="EMBL" id="AMKT01000010">
    <property type="protein sequence ID" value="OXG28743.1"/>
    <property type="molecule type" value="Genomic_DNA"/>
</dbReference>
<reference evidence="1 2" key="1">
    <citation type="submission" date="2017-06" db="EMBL/GenBank/DDBJ databases">
        <title>Global population genomics of the pathogenic fungus Cryptococcus neoformans var. grubii.</title>
        <authorList>
            <person name="Cuomo C."/>
            <person name="Litvintseva A."/>
            <person name="Chen Y."/>
            <person name="Young S."/>
            <person name="Zeng Q."/>
            <person name="Chapman S."/>
            <person name="Gujja S."/>
            <person name="Saif S."/>
            <person name="Birren B."/>
        </authorList>
    </citation>
    <scope>NUCLEOTIDE SEQUENCE [LARGE SCALE GENOMIC DNA]</scope>
    <source>
        <strain evidence="1 2">Tu259-1</strain>
    </source>
</reference>
<dbReference type="Proteomes" id="UP000199727">
    <property type="component" value="Unassembled WGS sequence"/>
</dbReference>
<sequence>MSPRTSVRLSDSAAVQACKRVGQVSVNDTVVVAEARFAVAWETGTPNFCKPNADKFTLPTSNNWMKEFDSVPCRSIRTPSTRYMRPPRENNLMTISVTNGPAKPPARCTRICINPFLTSQPSLAANFGSTKVVDTPVSSKNLGEGADKWLSAETGMDMESRGWNRAYVASWESSSAGGTV</sequence>
<dbReference type="AlphaFoldDB" id="A0A854QJK8"/>
<evidence type="ECO:0000313" key="1">
    <source>
        <dbReference type="EMBL" id="OXG28743.1"/>
    </source>
</evidence>
<accession>A0A854QJK8</accession>
<evidence type="ECO:0000313" key="2">
    <source>
        <dbReference type="Proteomes" id="UP000199727"/>
    </source>
</evidence>